<evidence type="ECO:0000259" key="2">
    <source>
        <dbReference type="Pfam" id="PF12146"/>
    </source>
</evidence>
<dbReference type="InterPro" id="IPR022742">
    <property type="entry name" value="Hydrolase_4"/>
</dbReference>
<keyword evidence="4" id="KW-1185">Reference proteome</keyword>
<dbReference type="EMBL" id="CP040896">
    <property type="protein sequence ID" value="QDA59683.1"/>
    <property type="molecule type" value="Genomic_DNA"/>
</dbReference>
<dbReference type="OrthoDB" id="9809549at2"/>
<dbReference type="SUPFAM" id="SSF53474">
    <property type="entry name" value="alpha/beta-Hydrolases"/>
    <property type="match status" value="1"/>
</dbReference>
<gene>
    <name evidence="3" type="ORF">FHG12_06000</name>
</gene>
<accession>A0A5B7ZZ10</accession>
<proteinExistence type="predicted"/>
<evidence type="ECO:0000313" key="3">
    <source>
        <dbReference type="EMBL" id="QDA59683.1"/>
    </source>
</evidence>
<reference evidence="3 4" key="1">
    <citation type="submission" date="2019-06" db="EMBL/GenBank/DDBJ databases">
        <authorList>
            <person name="Srinivasan S."/>
        </authorList>
    </citation>
    <scope>NUCLEOTIDE SEQUENCE [LARGE SCALE GENOMIC DNA]</scope>
    <source>
        <strain evidence="3 4">17J68-5</strain>
    </source>
</reference>
<sequence length="482" mass="51803">MRLTFSLSGGLVALLLASAPAAFGQRAALPNLTGQWTGSLRIPTGSSLQLLLHMRDANGRRSATLDIPTQDVQDVAVDRVESRGDSVLLFLTDMKAQFAGRLAPDGRQLKGTWRQNNARLPLMLQRESAEPTPAYAKGNARLKRPQEPVPPLPYRSEEVRFSNASAGVQLAGTLTLPPGKGPFPVAVLLTGSGPQDRDEAVFGHRPFLVIADYLTRQGLAVLRFDDRGVGQSTGDSKNVTAVDYAQDAHAAMTYLRSRPDINSKQIGLIGHSEGGAAGVRTAAQGLSPAFLVLLGTAGLPGSEVAVRQALDMARFKTSDPNVLANVEKRQRAAIQVVQRTLDNAQAQEQIVKIMLPDIPLPAEQANQLKAVVHAQAATMTTPAFRFLLSDNPQQTLRAVKCPVLALIGSKDLQVAPDANLQAIDKALKASGNRDVTVRELPGLNHMFQTATTGNIAEYSQIQETVSPVALRTMSDWLIKHVR</sequence>
<dbReference type="InterPro" id="IPR053145">
    <property type="entry name" value="AB_hydrolase_Est10"/>
</dbReference>
<evidence type="ECO:0000256" key="1">
    <source>
        <dbReference type="SAM" id="SignalP"/>
    </source>
</evidence>
<dbReference type="PANTHER" id="PTHR43265">
    <property type="entry name" value="ESTERASE ESTD"/>
    <property type="match status" value="1"/>
</dbReference>
<feature type="chain" id="PRO_5022721685" evidence="1">
    <location>
        <begin position="25"/>
        <end position="482"/>
    </location>
</feature>
<dbReference type="PANTHER" id="PTHR43265:SF1">
    <property type="entry name" value="ESTERASE ESTD"/>
    <property type="match status" value="1"/>
</dbReference>
<dbReference type="Proteomes" id="UP000305398">
    <property type="component" value="Chromosome"/>
</dbReference>
<evidence type="ECO:0000313" key="4">
    <source>
        <dbReference type="Proteomes" id="UP000305398"/>
    </source>
</evidence>
<dbReference type="Gene3D" id="3.40.50.1820">
    <property type="entry name" value="alpha/beta hydrolase"/>
    <property type="match status" value="1"/>
</dbReference>
<dbReference type="KEGG" id="hyj:FHG12_06000"/>
<dbReference type="RefSeq" id="WP_139514863.1">
    <property type="nucleotide sequence ID" value="NZ_CP040896.1"/>
</dbReference>
<keyword evidence="3" id="KW-0378">Hydrolase</keyword>
<dbReference type="Pfam" id="PF12146">
    <property type="entry name" value="Hydrolase_4"/>
    <property type="match status" value="1"/>
</dbReference>
<organism evidence="3 4">
    <name type="scientific">Hymenobacter jejuensis</name>
    <dbReference type="NCBI Taxonomy" id="2502781"/>
    <lineage>
        <taxon>Bacteria</taxon>
        <taxon>Pseudomonadati</taxon>
        <taxon>Bacteroidota</taxon>
        <taxon>Cytophagia</taxon>
        <taxon>Cytophagales</taxon>
        <taxon>Hymenobacteraceae</taxon>
        <taxon>Hymenobacter</taxon>
    </lineage>
</organism>
<keyword evidence="1" id="KW-0732">Signal</keyword>
<dbReference type="GO" id="GO:0052689">
    <property type="term" value="F:carboxylic ester hydrolase activity"/>
    <property type="evidence" value="ECO:0007669"/>
    <property type="project" value="TreeGrafter"/>
</dbReference>
<feature type="domain" description="Serine aminopeptidase S33" evidence="2">
    <location>
        <begin position="210"/>
        <end position="447"/>
    </location>
</feature>
<protein>
    <submittedName>
        <fullName evidence="3">Alpha/beta hydrolase</fullName>
    </submittedName>
</protein>
<dbReference type="InterPro" id="IPR029058">
    <property type="entry name" value="AB_hydrolase_fold"/>
</dbReference>
<feature type="signal peptide" evidence="1">
    <location>
        <begin position="1"/>
        <end position="24"/>
    </location>
</feature>
<dbReference type="AlphaFoldDB" id="A0A5B7ZZ10"/>
<name>A0A5B7ZZ10_9BACT</name>